<dbReference type="EMBL" id="CM027684">
    <property type="protein sequence ID" value="KAG0529912.1"/>
    <property type="molecule type" value="Genomic_DNA"/>
</dbReference>
<dbReference type="KEGG" id="sbi:8055030"/>
<accession>A0A921QZN7</accession>
<dbReference type="AlphaFoldDB" id="A0A921QZN7"/>
<comment type="caution">
    <text evidence="7">The sequence shown here is derived from an EMBL/GenBank/DDBJ whole genome shotgun (WGS) entry which is preliminary data.</text>
</comment>
<name>A0A921QZN7_SORBI</name>
<dbReference type="SUPFAM" id="SSF52058">
    <property type="entry name" value="L domain-like"/>
    <property type="match status" value="1"/>
</dbReference>
<organism evidence="7 8">
    <name type="scientific">Sorghum bicolor</name>
    <name type="common">Sorghum</name>
    <name type="synonym">Sorghum vulgare</name>
    <dbReference type="NCBI Taxonomy" id="4558"/>
    <lineage>
        <taxon>Eukaryota</taxon>
        <taxon>Viridiplantae</taxon>
        <taxon>Streptophyta</taxon>
        <taxon>Embryophyta</taxon>
        <taxon>Tracheophyta</taxon>
        <taxon>Spermatophyta</taxon>
        <taxon>Magnoliopsida</taxon>
        <taxon>Liliopsida</taxon>
        <taxon>Poales</taxon>
        <taxon>Poaceae</taxon>
        <taxon>PACMAD clade</taxon>
        <taxon>Panicoideae</taxon>
        <taxon>Andropogonodae</taxon>
        <taxon>Andropogoneae</taxon>
        <taxon>Sorghinae</taxon>
        <taxon>Sorghum</taxon>
    </lineage>
</organism>
<feature type="domain" description="Leucine-rich repeat-containing N-terminal plant-type" evidence="5">
    <location>
        <begin position="24"/>
        <end position="63"/>
    </location>
</feature>
<reference evidence="7" key="2">
    <citation type="submission" date="2020-10" db="EMBL/GenBank/DDBJ databases">
        <authorList>
            <person name="Cooper E.A."/>
            <person name="Brenton Z.W."/>
            <person name="Flinn B.S."/>
            <person name="Jenkins J."/>
            <person name="Shu S."/>
            <person name="Flowers D."/>
            <person name="Luo F."/>
            <person name="Wang Y."/>
            <person name="Xia P."/>
            <person name="Barry K."/>
            <person name="Daum C."/>
            <person name="Lipzen A."/>
            <person name="Yoshinaga Y."/>
            <person name="Schmutz J."/>
            <person name="Saski C."/>
            <person name="Vermerris W."/>
            <person name="Kresovich S."/>
        </authorList>
    </citation>
    <scope>NUCLEOTIDE SEQUENCE</scope>
</reference>
<reference evidence="7" key="1">
    <citation type="journal article" date="2019" name="BMC Genomics">
        <title>A new reference genome for Sorghum bicolor reveals high levels of sequence similarity between sweet and grain genotypes: implications for the genetics of sugar metabolism.</title>
        <authorList>
            <person name="Cooper E.A."/>
            <person name="Brenton Z.W."/>
            <person name="Flinn B.S."/>
            <person name="Jenkins J."/>
            <person name="Shu S."/>
            <person name="Flowers D."/>
            <person name="Luo F."/>
            <person name="Wang Y."/>
            <person name="Xia P."/>
            <person name="Barry K."/>
            <person name="Daum C."/>
            <person name="Lipzen A."/>
            <person name="Yoshinaga Y."/>
            <person name="Schmutz J."/>
            <person name="Saski C."/>
            <person name="Vermerris W."/>
            <person name="Kresovich S."/>
        </authorList>
    </citation>
    <scope>NUCLEOTIDE SEQUENCE</scope>
</reference>
<evidence type="ECO:0008006" key="9">
    <source>
        <dbReference type="Google" id="ProtNLM"/>
    </source>
</evidence>
<dbReference type="InterPro" id="IPR032675">
    <property type="entry name" value="LRR_dom_sf"/>
</dbReference>
<evidence type="ECO:0000259" key="6">
    <source>
        <dbReference type="Pfam" id="PF23598"/>
    </source>
</evidence>
<evidence type="ECO:0000256" key="3">
    <source>
        <dbReference type="ARBA" id="ARBA00022737"/>
    </source>
</evidence>
<evidence type="ECO:0000256" key="2">
    <source>
        <dbReference type="ARBA" id="ARBA00022729"/>
    </source>
</evidence>
<evidence type="ECO:0000256" key="4">
    <source>
        <dbReference type="SAM" id="SignalP"/>
    </source>
</evidence>
<keyword evidence="2 4" id="KW-0732">Signal</keyword>
<dbReference type="FunFam" id="3.80.10.10:FF:000406">
    <property type="entry name" value="Leucine-rich repeat (LRR) family protein"/>
    <property type="match status" value="1"/>
</dbReference>
<dbReference type="Pfam" id="PF23598">
    <property type="entry name" value="LRR_14"/>
    <property type="match status" value="1"/>
</dbReference>
<keyword evidence="3" id="KW-0677">Repeat</keyword>
<dbReference type="Gramene" id="EES09787">
    <property type="protein sequence ID" value="EES09787"/>
    <property type="gene ID" value="SORBI_3005G126200"/>
</dbReference>
<proteinExistence type="predicted"/>
<keyword evidence="1" id="KW-0433">Leucine-rich repeat</keyword>
<evidence type="ECO:0000256" key="1">
    <source>
        <dbReference type="ARBA" id="ARBA00022614"/>
    </source>
</evidence>
<feature type="domain" description="Disease resistance R13L4/SHOC-2-like LRR" evidence="6">
    <location>
        <begin position="82"/>
        <end position="196"/>
    </location>
</feature>
<gene>
    <name evidence="7" type="ORF">BDA96_05G138300</name>
</gene>
<evidence type="ECO:0000313" key="8">
    <source>
        <dbReference type="Proteomes" id="UP000807115"/>
    </source>
</evidence>
<dbReference type="Proteomes" id="UP000807115">
    <property type="component" value="Chromosome 5"/>
</dbReference>
<sequence length="247" mass="26578">MAPQFAAAGFLTGLLALATFASCNTEGDILYKQRLAWEDPNNVLQSWNSTLANPCTWFHVTCNNNNSVIRVDLGNAGISGPLLPDLAEIQNLQYIELYGNGLNGSIPETLGNLTNLISLDLWDNLLTGEIPTTLGYVSTLRYLRLYQNNLTGPIPSSFGNLTSLLELKLQENSLSGAIPASLGNIKALQFLRLNDNMLTGTVPSEVLSLVISGNLTELNIARNNLDGTETSSGLRVTAIIQDALKTA</sequence>
<dbReference type="OrthoDB" id="406235at2759"/>
<dbReference type="Gene3D" id="3.80.10.10">
    <property type="entry name" value="Ribonuclease Inhibitor"/>
    <property type="match status" value="2"/>
</dbReference>
<evidence type="ECO:0000313" key="7">
    <source>
        <dbReference type="EMBL" id="KAG0529912.1"/>
    </source>
</evidence>
<dbReference type="InterPro" id="IPR055414">
    <property type="entry name" value="LRR_R13L4/SHOC2-like"/>
</dbReference>
<dbReference type="InterPro" id="IPR013210">
    <property type="entry name" value="LRR_N_plant-typ"/>
</dbReference>
<protein>
    <recommendedName>
        <fullName evidence="9">Leucine-rich repeat-containing N-terminal plant-type domain-containing protein</fullName>
    </recommendedName>
</protein>
<feature type="signal peptide" evidence="4">
    <location>
        <begin position="1"/>
        <end position="23"/>
    </location>
</feature>
<dbReference type="PANTHER" id="PTHR47988">
    <property type="entry name" value="SOMATIC EMBRYOGENESIS RECEPTOR KINASE 1"/>
    <property type="match status" value="1"/>
</dbReference>
<dbReference type="Pfam" id="PF08263">
    <property type="entry name" value="LRRNT_2"/>
    <property type="match status" value="1"/>
</dbReference>
<evidence type="ECO:0000259" key="5">
    <source>
        <dbReference type="Pfam" id="PF08263"/>
    </source>
</evidence>
<feature type="chain" id="PRO_5037563785" description="Leucine-rich repeat-containing N-terminal plant-type domain-containing protein" evidence="4">
    <location>
        <begin position="24"/>
        <end position="247"/>
    </location>
</feature>
<dbReference type="OMA" id="TVHHANQ"/>